<dbReference type="GO" id="GO:0051301">
    <property type="term" value="P:cell division"/>
    <property type="evidence" value="ECO:0007669"/>
    <property type="project" value="UniProtKB-KW"/>
</dbReference>
<dbReference type="InterPro" id="IPR048258">
    <property type="entry name" value="Cyclins_cyclin-box"/>
</dbReference>
<evidence type="ECO:0000256" key="4">
    <source>
        <dbReference type="RuleBase" id="RU000383"/>
    </source>
</evidence>
<dbReference type="Pfam" id="PF00134">
    <property type="entry name" value="Cyclin_N"/>
    <property type="match status" value="1"/>
</dbReference>
<dbReference type="SUPFAM" id="SSF47954">
    <property type="entry name" value="Cyclin-like"/>
    <property type="match status" value="1"/>
</dbReference>
<accession>K1QB09</accession>
<comment type="similarity">
    <text evidence="4">Belongs to the cyclin family.</text>
</comment>
<evidence type="ECO:0000259" key="5">
    <source>
        <dbReference type="SMART" id="SM00385"/>
    </source>
</evidence>
<dbReference type="FunFam" id="1.10.472.10:FF:000006">
    <property type="entry name" value="Cyclin I"/>
    <property type="match status" value="1"/>
</dbReference>
<evidence type="ECO:0000256" key="1">
    <source>
        <dbReference type="ARBA" id="ARBA00022618"/>
    </source>
</evidence>
<reference evidence="6" key="1">
    <citation type="journal article" date="2012" name="Nature">
        <title>The oyster genome reveals stress adaptation and complexity of shell formation.</title>
        <authorList>
            <person name="Zhang G."/>
            <person name="Fang X."/>
            <person name="Guo X."/>
            <person name="Li L."/>
            <person name="Luo R."/>
            <person name="Xu F."/>
            <person name="Yang P."/>
            <person name="Zhang L."/>
            <person name="Wang X."/>
            <person name="Qi H."/>
            <person name="Xiong Z."/>
            <person name="Que H."/>
            <person name="Xie Y."/>
            <person name="Holland P.W."/>
            <person name="Paps J."/>
            <person name="Zhu Y."/>
            <person name="Wu F."/>
            <person name="Chen Y."/>
            <person name="Wang J."/>
            <person name="Peng C."/>
            <person name="Meng J."/>
            <person name="Yang L."/>
            <person name="Liu J."/>
            <person name="Wen B."/>
            <person name="Zhang N."/>
            <person name="Huang Z."/>
            <person name="Zhu Q."/>
            <person name="Feng Y."/>
            <person name="Mount A."/>
            <person name="Hedgecock D."/>
            <person name="Xu Z."/>
            <person name="Liu Y."/>
            <person name="Domazet-Loso T."/>
            <person name="Du Y."/>
            <person name="Sun X."/>
            <person name="Zhang S."/>
            <person name="Liu B."/>
            <person name="Cheng P."/>
            <person name="Jiang X."/>
            <person name="Li J."/>
            <person name="Fan D."/>
            <person name="Wang W."/>
            <person name="Fu W."/>
            <person name="Wang T."/>
            <person name="Wang B."/>
            <person name="Zhang J."/>
            <person name="Peng Z."/>
            <person name="Li Y."/>
            <person name="Li N."/>
            <person name="Wang J."/>
            <person name="Chen M."/>
            <person name="He Y."/>
            <person name="Tan F."/>
            <person name="Song X."/>
            <person name="Zheng Q."/>
            <person name="Huang R."/>
            <person name="Yang H."/>
            <person name="Du X."/>
            <person name="Chen L."/>
            <person name="Yang M."/>
            <person name="Gaffney P.M."/>
            <person name="Wang S."/>
            <person name="Luo L."/>
            <person name="She Z."/>
            <person name="Ming Y."/>
            <person name="Huang W."/>
            <person name="Zhang S."/>
            <person name="Huang B."/>
            <person name="Zhang Y."/>
            <person name="Qu T."/>
            <person name="Ni P."/>
            <person name="Miao G."/>
            <person name="Wang J."/>
            <person name="Wang Q."/>
            <person name="Steinberg C.E."/>
            <person name="Wang H."/>
            <person name="Li N."/>
            <person name="Qian L."/>
            <person name="Zhang G."/>
            <person name="Li Y."/>
            <person name="Yang H."/>
            <person name="Liu X."/>
            <person name="Wang J."/>
            <person name="Yin Y."/>
            <person name="Wang J."/>
        </authorList>
    </citation>
    <scope>NUCLEOTIDE SEQUENCE [LARGE SCALE GENOMIC DNA]</scope>
    <source>
        <strain evidence="6">05x7-T-G4-1.051#20</strain>
    </source>
</reference>
<dbReference type="PROSITE" id="PS00292">
    <property type="entry name" value="CYCLINS"/>
    <property type="match status" value="1"/>
</dbReference>
<evidence type="ECO:0000313" key="6">
    <source>
        <dbReference type="EMBL" id="EKC18711.1"/>
    </source>
</evidence>
<dbReference type="InterPro" id="IPR039361">
    <property type="entry name" value="Cyclin"/>
</dbReference>
<gene>
    <name evidence="6" type="ORF">CGI_10011423</name>
</gene>
<keyword evidence="2 4" id="KW-0195">Cyclin</keyword>
<dbReference type="InterPro" id="IPR036915">
    <property type="entry name" value="Cyclin-like_sf"/>
</dbReference>
<dbReference type="Gene3D" id="1.10.472.10">
    <property type="entry name" value="Cyclin-like"/>
    <property type="match status" value="2"/>
</dbReference>
<dbReference type="InterPro" id="IPR006671">
    <property type="entry name" value="Cyclin_N"/>
</dbReference>
<dbReference type="InterPro" id="IPR013763">
    <property type="entry name" value="Cyclin-like_dom"/>
</dbReference>
<evidence type="ECO:0000256" key="2">
    <source>
        <dbReference type="ARBA" id="ARBA00023127"/>
    </source>
</evidence>
<protein>
    <submittedName>
        <fullName evidence="6">Cyclin-I</fullName>
    </submittedName>
</protein>
<proteinExistence type="inferred from homology"/>
<feature type="domain" description="Cyclin-like" evidence="5">
    <location>
        <begin position="50"/>
        <end position="136"/>
    </location>
</feature>
<keyword evidence="3" id="KW-0131">Cell cycle</keyword>
<evidence type="ECO:0000256" key="3">
    <source>
        <dbReference type="ARBA" id="ARBA00023306"/>
    </source>
</evidence>
<name>K1QB09_MAGGI</name>
<keyword evidence="1" id="KW-0132">Cell division</keyword>
<organism evidence="6">
    <name type="scientific">Magallana gigas</name>
    <name type="common">Pacific oyster</name>
    <name type="synonym">Crassostrea gigas</name>
    <dbReference type="NCBI Taxonomy" id="29159"/>
    <lineage>
        <taxon>Eukaryota</taxon>
        <taxon>Metazoa</taxon>
        <taxon>Spiralia</taxon>
        <taxon>Lophotrochozoa</taxon>
        <taxon>Mollusca</taxon>
        <taxon>Bivalvia</taxon>
        <taxon>Autobranchia</taxon>
        <taxon>Pteriomorphia</taxon>
        <taxon>Ostreida</taxon>
        <taxon>Ostreoidea</taxon>
        <taxon>Ostreidae</taxon>
        <taxon>Magallana</taxon>
    </lineage>
</organism>
<dbReference type="PANTHER" id="PTHR10177">
    <property type="entry name" value="CYCLINS"/>
    <property type="match status" value="1"/>
</dbReference>
<dbReference type="AlphaFoldDB" id="K1QB09"/>
<dbReference type="CDD" id="cd20526">
    <property type="entry name" value="CYCLIN_CCNI-like"/>
    <property type="match status" value="1"/>
</dbReference>
<dbReference type="SMART" id="SM00385">
    <property type="entry name" value="CYCLIN"/>
    <property type="match status" value="1"/>
</dbReference>
<sequence>MESHKRFDAKHLMKMLGGHLAKSSQWSPFLYKSTGSPDEVLGFQRDRIVGWVLSLNTEFRFSPETLGLAISLIDRFLNLVKVRPKYLPCVAICCLYIAAKTLEEDEVIPSTKDLVKTIKCACSVAEVLRMEAIILNKLSWNVKQATAVDLLHIIHGLLMSCYPKLLDGLSHLTPSQHLSMMMRKIFHCLGNHQLAVFSPINLVLSIVSLELEQITPNWFSIISMVQQVADINNQTFIQCREMIGQHLTKHGFLPSGYQFRVVKRSKSIKRKAVDDEEEDLYDGIKRLYSEDSMETSAVRKSCSSEFVQHQDTDDRSSFLIPAKIHCSLTIFPRTLVWKASFAQRILQPYVVRENNIILTAFKNYITLLIV</sequence>
<dbReference type="EMBL" id="JH817979">
    <property type="protein sequence ID" value="EKC18711.1"/>
    <property type="molecule type" value="Genomic_DNA"/>
</dbReference>
<dbReference type="HOGENOM" id="CLU_062642_1_0_1"/>
<dbReference type="InParanoid" id="K1QB09"/>